<dbReference type="PANTHER" id="PTHR34224:SF4">
    <property type="entry name" value="INTERACTOR OF CONSTITUTIVE ACTIVE ROPS 2, CHLOROPLASTIC"/>
    <property type="match status" value="1"/>
</dbReference>
<comment type="caution">
    <text evidence="5">The sequence shown here is derived from an EMBL/GenBank/DDBJ whole genome shotgun (WGS) entry which is preliminary data.</text>
</comment>
<comment type="similarity">
    <text evidence="1">Belongs to the ICR family.</text>
</comment>
<feature type="compositionally biased region" description="Low complexity" evidence="4">
    <location>
        <begin position="28"/>
        <end position="42"/>
    </location>
</feature>
<feature type="compositionally biased region" description="Basic and acidic residues" evidence="4">
    <location>
        <begin position="101"/>
        <end position="114"/>
    </location>
</feature>
<protein>
    <recommendedName>
        <fullName evidence="7">Interactor of constitutive active ROPs</fullName>
    </recommendedName>
</protein>
<sequence>MQTTKARASTSEMPRRKSPATPRAGRQSRAPGSDSDSASSSPNPLSKTPKDKIPKVVEHKSPRSPLSEKKRPTRVQELESQLAQLQEDHKRAKDQLNSSESWKRKAQQEAEEAKKQLVAMTKELEESQHQLLELSASEEERIQELRKISQDRDRAWQSELEAVQKQHAMDSSALASAMNEIQKLKMQLERARESEASQANNADTAHAEIQELRMELDETLSFLEKLKNEVNDCKESESRALEIVGKTQMQLEEANKTVETLQLEAMKASEAYKAIALELEQSRGQVKALEEHVNKLQADLACGAKKDTSGPSNEPGTEMETVENEDIKQLKAELISVKSEAAKLKSALDVTEARYQEEYIQSTLQIRSTYEQLEHTKSESCKRQAELCEELKIAKADMEELRTSLMEKETRLQGVSEENEGLKSKMKLSQPSERESELVGQLRKLEVNVAELKETLMDRETELQNISEENSSLKMEIERRESEKNKITDEAVASAEAARAAEREALMKLGSITEEADKSNHRAARVTQQLDAAQTANSELEAELRRLKVQSDQWRKAAEAAATILSAGNNGKVVERTGSLDNNFNSITGKMTSPYSEDTDDDSPKKKNTNMLKKIGVLWKKNH</sequence>
<organism evidence="5 6">
    <name type="scientific">Arachis hypogaea</name>
    <name type="common">Peanut</name>
    <dbReference type="NCBI Taxonomy" id="3818"/>
    <lineage>
        <taxon>Eukaryota</taxon>
        <taxon>Viridiplantae</taxon>
        <taxon>Streptophyta</taxon>
        <taxon>Embryophyta</taxon>
        <taxon>Tracheophyta</taxon>
        <taxon>Spermatophyta</taxon>
        <taxon>Magnoliopsida</taxon>
        <taxon>eudicotyledons</taxon>
        <taxon>Gunneridae</taxon>
        <taxon>Pentapetalae</taxon>
        <taxon>rosids</taxon>
        <taxon>fabids</taxon>
        <taxon>Fabales</taxon>
        <taxon>Fabaceae</taxon>
        <taxon>Papilionoideae</taxon>
        <taxon>50 kb inversion clade</taxon>
        <taxon>dalbergioids sensu lato</taxon>
        <taxon>Dalbergieae</taxon>
        <taxon>Pterocarpus clade</taxon>
        <taxon>Arachis</taxon>
    </lineage>
</organism>
<evidence type="ECO:0000256" key="1">
    <source>
        <dbReference type="ARBA" id="ARBA00009778"/>
    </source>
</evidence>
<dbReference type="STRING" id="3818.A0A445E790"/>
<proteinExistence type="inferred from homology"/>
<dbReference type="SMR" id="A0A445E790"/>
<evidence type="ECO:0000256" key="2">
    <source>
        <dbReference type="ARBA" id="ARBA00023054"/>
    </source>
</evidence>
<dbReference type="Proteomes" id="UP000289738">
    <property type="component" value="Chromosome A02"/>
</dbReference>
<feature type="region of interest" description="Disordered" evidence="4">
    <location>
        <begin position="575"/>
        <end position="611"/>
    </location>
</feature>
<evidence type="ECO:0000313" key="6">
    <source>
        <dbReference type="Proteomes" id="UP000289738"/>
    </source>
</evidence>
<dbReference type="Gramene" id="arahy.Tifrunner.gnm2.ann2.Ah12g479100.1">
    <property type="protein sequence ID" value="arahy.Tifrunner.gnm2.ann2.Ah12g479100.1-CDS"/>
    <property type="gene ID" value="arahy.Tifrunner.gnm2.ann2.Ah12g479100"/>
</dbReference>
<feature type="compositionally biased region" description="Polar residues" evidence="4">
    <location>
        <begin position="579"/>
        <end position="596"/>
    </location>
</feature>
<feature type="compositionally biased region" description="Polar residues" evidence="4">
    <location>
        <begin position="1"/>
        <end position="12"/>
    </location>
</feature>
<feature type="coiled-coil region" evidence="3">
    <location>
        <begin position="523"/>
        <end position="557"/>
    </location>
</feature>
<dbReference type="EMBL" id="SDMP01000002">
    <property type="protein sequence ID" value="RYR71179.1"/>
    <property type="molecule type" value="Genomic_DNA"/>
</dbReference>
<feature type="region of interest" description="Disordered" evidence="4">
    <location>
        <begin position="1"/>
        <end position="114"/>
    </location>
</feature>
<keyword evidence="6" id="KW-1185">Reference proteome</keyword>
<evidence type="ECO:0000256" key="4">
    <source>
        <dbReference type="SAM" id="MobiDB-lite"/>
    </source>
</evidence>
<evidence type="ECO:0008006" key="7">
    <source>
        <dbReference type="Google" id="ProtNLM"/>
    </source>
</evidence>
<feature type="region of interest" description="Disordered" evidence="4">
    <location>
        <begin position="187"/>
        <end position="208"/>
    </location>
</feature>
<evidence type="ECO:0000256" key="3">
    <source>
        <dbReference type="SAM" id="Coils"/>
    </source>
</evidence>
<dbReference type="InterPro" id="IPR029688">
    <property type="entry name" value="ICR"/>
</dbReference>
<dbReference type="OrthoDB" id="1932291at2759"/>
<dbReference type="PANTHER" id="PTHR34224">
    <property type="entry name" value="INTERACTOR OF CONSTITUTIVE ACTIVE ROPS 2, CHLOROPLASTIC-RELATED"/>
    <property type="match status" value="1"/>
</dbReference>
<feature type="region of interest" description="Disordered" evidence="4">
    <location>
        <begin position="410"/>
        <end position="435"/>
    </location>
</feature>
<accession>A0A445E790</accession>
<dbReference type="AlphaFoldDB" id="A0A445E790"/>
<reference evidence="5 6" key="1">
    <citation type="submission" date="2019-01" db="EMBL/GenBank/DDBJ databases">
        <title>Sequencing of cultivated peanut Arachis hypogaea provides insights into genome evolution and oil improvement.</title>
        <authorList>
            <person name="Chen X."/>
        </authorList>
    </citation>
    <scope>NUCLEOTIDE SEQUENCE [LARGE SCALE GENOMIC DNA]</scope>
    <source>
        <strain evidence="6">cv. Fuhuasheng</strain>
        <tissue evidence="5">Leaves</tissue>
    </source>
</reference>
<dbReference type="Gramene" id="arahy.Tifrunner.gnm2.ann2.Ah02g411100.1">
    <property type="protein sequence ID" value="arahy.Tifrunner.gnm2.ann2.Ah02g411100.1-CDS"/>
    <property type="gene ID" value="arahy.Tifrunner.gnm2.ann2.Ah02g411100"/>
</dbReference>
<evidence type="ECO:0000313" key="5">
    <source>
        <dbReference type="EMBL" id="RYR71179.1"/>
    </source>
</evidence>
<gene>
    <name evidence="5" type="ORF">Ahy_A02g005476</name>
</gene>
<keyword evidence="2 3" id="KW-0175">Coiled coil</keyword>
<feature type="compositionally biased region" description="Basic and acidic residues" evidence="4">
    <location>
        <begin position="48"/>
        <end position="77"/>
    </location>
</feature>
<name>A0A445E790_ARAHY</name>